<comment type="similarity">
    <text evidence="1">Belongs to the isocitrate lyase/PEP mutase superfamily. PEP mutase family.</text>
</comment>
<dbReference type="InterPro" id="IPR015813">
    <property type="entry name" value="Pyrv/PenolPyrv_kinase-like_dom"/>
</dbReference>
<reference evidence="2" key="1">
    <citation type="submission" date="2020-02" db="EMBL/GenBank/DDBJ databases">
        <authorList>
            <person name="Meier V. D."/>
        </authorList>
    </citation>
    <scope>NUCLEOTIDE SEQUENCE</scope>
    <source>
        <strain evidence="2">AVDCRST_MAG41</strain>
    </source>
</reference>
<evidence type="ECO:0000313" key="2">
    <source>
        <dbReference type="EMBL" id="CAA9223890.1"/>
    </source>
</evidence>
<dbReference type="GO" id="GO:0050188">
    <property type="term" value="F:phosphoenolpyruvate mutase activity"/>
    <property type="evidence" value="ECO:0007669"/>
    <property type="project" value="UniProtKB-EC"/>
</dbReference>
<dbReference type="AlphaFoldDB" id="A0A6J4HGG0"/>
<dbReference type="EC" id="5.4.2.9" evidence="2"/>
<dbReference type="InterPro" id="IPR039556">
    <property type="entry name" value="ICL/PEPM"/>
</dbReference>
<dbReference type="Gene3D" id="3.20.20.60">
    <property type="entry name" value="Phosphoenolpyruvate-binding domains"/>
    <property type="match status" value="1"/>
</dbReference>
<keyword evidence="2" id="KW-0808">Transferase</keyword>
<protein>
    <submittedName>
        <fullName evidence="2">Phosphoenolpyruvate phosphomutase / Domain similar to phosphocholine cytidylyltransferases</fullName>
        <ecNumber evidence="2">5.4.2.9</ecNumber>
    </submittedName>
</protein>
<proteinExistence type="inferred from homology"/>
<sequence length="284" mass="29853">MLNSTRLRQLLAAPELTRAAGAHDGLGAALAEEAGFEAVWASGLGLSAARALPDASVLSMAEILQASVAMSRACSLPVVADCDTGFGGVLNVAHMVREFEAAGIAAVCIEDKVFPKVNSFAEHAQPLAPVAEFCHRVEVAKSVQRTADFAVIARTEAYIAGMDTAEALRRARAYADAGADALLVHSKSAGPEQIEDFLAGWDRPLPVVAVPTTYHGWPAAAARDAGVSMMIYANQGLRATVTAVRAALETIIAEGSSASIEPRLASVKDVFALQRLDEWMALER</sequence>
<dbReference type="Pfam" id="PF13714">
    <property type="entry name" value="PEP_mutase"/>
    <property type="match status" value="1"/>
</dbReference>
<organism evidence="2">
    <name type="scientific">uncultured Mycobacteriales bacterium</name>
    <dbReference type="NCBI Taxonomy" id="581187"/>
    <lineage>
        <taxon>Bacteria</taxon>
        <taxon>Bacillati</taxon>
        <taxon>Actinomycetota</taxon>
        <taxon>Actinomycetes</taxon>
        <taxon>Mycobacteriales</taxon>
        <taxon>environmental samples</taxon>
    </lineage>
</organism>
<dbReference type="GO" id="GO:0016779">
    <property type="term" value="F:nucleotidyltransferase activity"/>
    <property type="evidence" value="ECO:0007669"/>
    <property type="project" value="UniProtKB-KW"/>
</dbReference>
<name>A0A6J4HGG0_9ACTN</name>
<dbReference type="SUPFAM" id="SSF51621">
    <property type="entry name" value="Phosphoenolpyruvate/pyruvate domain"/>
    <property type="match status" value="1"/>
</dbReference>
<gene>
    <name evidence="2" type="ORF">AVDCRST_MAG41-641</name>
</gene>
<dbReference type="PANTHER" id="PTHR42905:SF7">
    <property type="entry name" value="PHOSPHOENOLPYRUVATE PHOSPHOMUTASE"/>
    <property type="match status" value="1"/>
</dbReference>
<dbReference type="CDD" id="cd00377">
    <property type="entry name" value="ICL_PEPM"/>
    <property type="match status" value="1"/>
</dbReference>
<keyword evidence="2" id="KW-0413">Isomerase</keyword>
<dbReference type="InterPro" id="IPR040442">
    <property type="entry name" value="Pyrv_kinase-like_dom_sf"/>
</dbReference>
<dbReference type="EMBL" id="CADCTP010000064">
    <property type="protein sequence ID" value="CAA9223890.1"/>
    <property type="molecule type" value="Genomic_DNA"/>
</dbReference>
<accession>A0A6J4HGG0</accession>
<keyword evidence="2" id="KW-0670">Pyruvate</keyword>
<dbReference type="PANTHER" id="PTHR42905">
    <property type="entry name" value="PHOSPHOENOLPYRUVATE CARBOXYLASE"/>
    <property type="match status" value="1"/>
</dbReference>
<keyword evidence="2" id="KW-0548">Nucleotidyltransferase</keyword>
<evidence type="ECO:0000256" key="1">
    <source>
        <dbReference type="ARBA" id="ARBA00038455"/>
    </source>
</evidence>